<protein>
    <recommendedName>
        <fullName evidence="3">beta-N-acetylhexosaminidase</fullName>
        <ecNumber evidence="3">3.2.1.52</ecNumber>
    </recommendedName>
</protein>
<dbReference type="Gene3D" id="3.20.20.80">
    <property type="entry name" value="Glycosidases"/>
    <property type="match status" value="1"/>
</dbReference>
<keyword evidence="5" id="KW-0812">Transmembrane</keyword>
<proteinExistence type="inferred from homology"/>
<dbReference type="EC" id="3.2.1.52" evidence="3"/>
<dbReference type="GO" id="GO:0005764">
    <property type="term" value="C:lysosome"/>
    <property type="evidence" value="ECO:0007669"/>
    <property type="project" value="TreeGrafter"/>
</dbReference>
<comment type="catalytic activity">
    <reaction evidence="1">
        <text>Hydrolysis of terminal non-reducing N-acetyl-D-hexosamine residues in N-acetyl-beta-D-hexosaminides.</text>
        <dbReference type="EC" id="3.2.1.52"/>
    </reaction>
</comment>
<sequence length="309" mass="35460">MIPSPDALFIHVYYLFYILIFSIQNLIARLWTANPKFKRRMIVWEDALNHFIEQQNSVLIHFWKSDFYAAVQQGFNVISSTCWYLDNLWDVRKWPTYYLCDPSENPTGLPLLPVQQKQIFGGEACMWSEYQCDDTILQKIWPVTSAIAERLWSPSFVNNIETFGPRVEEMRCRLIGRGVPVGVLNGPGSCPSSGVLSAFVNPTNSEISPQDISDDAVDDLYRPLKSPWSAFAENKSAFVSRFNVWYCVFYYVLGVLTGIILIGFLSPRLRPTMMNLLGFIRPSVLFSRNGCLLLFLFILACFIVHRSFS</sequence>
<keyword evidence="8" id="KW-1185">Reference proteome</keyword>
<keyword evidence="5" id="KW-1133">Transmembrane helix</keyword>
<evidence type="ECO:0000313" key="7">
    <source>
        <dbReference type="EMBL" id="KAA0188999.1"/>
    </source>
</evidence>
<dbReference type="GO" id="GO:0004563">
    <property type="term" value="F:beta-N-acetylhexosaminidase activity"/>
    <property type="evidence" value="ECO:0007669"/>
    <property type="project" value="UniProtKB-EC"/>
</dbReference>
<evidence type="ECO:0000256" key="2">
    <source>
        <dbReference type="ARBA" id="ARBA00006285"/>
    </source>
</evidence>
<evidence type="ECO:0000256" key="5">
    <source>
        <dbReference type="SAM" id="Phobius"/>
    </source>
</evidence>
<dbReference type="PRINTS" id="PR00738">
    <property type="entry name" value="GLHYDRLASE20"/>
</dbReference>
<dbReference type="GO" id="GO:0006689">
    <property type="term" value="P:ganglioside catabolic process"/>
    <property type="evidence" value="ECO:0007669"/>
    <property type="project" value="TreeGrafter"/>
</dbReference>
<accession>A0A8E0RRM7</accession>
<keyword evidence="4" id="KW-0378">Hydrolase</keyword>
<dbReference type="InterPro" id="IPR025705">
    <property type="entry name" value="Beta_hexosaminidase_sua/sub"/>
</dbReference>
<keyword evidence="5" id="KW-0472">Membrane</keyword>
<evidence type="ECO:0000256" key="1">
    <source>
        <dbReference type="ARBA" id="ARBA00001231"/>
    </source>
</evidence>
<feature type="transmembrane region" description="Helical" evidence="5">
    <location>
        <begin position="285"/>
        <end position="304"/>
    </location>
</feature>
<comment type="caution">
    <text evidence="7">The sequence shown here is derived from an EMBL/GenBank/DDBJ whole genome shotgun (WGS) entry which is preliminary data.</text>
</comment>
<name>A0A8E0RRM7_9TREM</name>
<feature type="transmembrane region" description="Helical" evidence="5">
    <location>
        <begin position="244"/>
        <end position="265"/>
    </location>
</feature>
<comment type="similarity">
    <text evidence="2">Belongs to the glycosyl hydrolase 20 family.</text>
</comment>
<dbReference type="GO" id="GO:0016020">
    <property type="term" value="C:membrane"/>
    <property type="evidence" value="ECO:0007669"/>
    <property type="project" value="TreeGrafter"/>
</dbReference>
<dbReference type="OrthoDB" id="428480at2759"/>
<dbReference type="EMBL" id="LUCM01008079">
    <property type="protein sequence ID" value="KAA0188999.1"/>
    <property type="molecule type" value="Genomic_DNA"/>
</dbReference>
<feature type="domain" description="Glycoside hydrolase family 20 catalytic" evidence="6">
    <location>
        <begin position="37"/>
        <end position="154"/>
    </location>
</feature>
<evidence type="ECO:0000313" key="8">
    <source>
        <dbReference type="Proteomes" id="UP000728185"/>
    </source>
</evidence>
<dbReference type="InterPro" id="IPR015883">
    <property type="entry name" value="Glyco_hydro_20_cat"/>
</dbReference>
<dbReference type="AlphaFoldDB" id="A0A8E0RRM7"/>
<dbReference type="PANTHER" id="PTHR22600:SF21">
    <property type="entry name" value="BETA-HEXOSAMINIDASE A"/>
    <property type="match status" value="1"/>
</dbReference>
<reference evidence="7" key="1">
    <citation type="submission" date="2019-05" db="EMBL/GenBank/DDBJ databases">
        <title>Annotation for the trematode Fasciolopsis buski.</title>
        <authorList>
            <person name="Choi Y.-J."/>
        </authorList>
    </citation>
    <scope>NUCLEOTIDE SEQUENCE</scope>
    <source>
        <strain evidence="7">HT</strain>
        <tissue evidence="7">Whole worm</tissue>
    </source>
</reference>
<dbReference type="SUPFAM" id="SSF51445">
    <property type="entry name" value="(Trans)glycosidases"/>
    <property type="match status" value="1"/>
</dbReference>
<gene>
    <name evidence="7" type="ORF">FBUS_09806</name>
</gene>
<dbReference type="PANTHER" id="PTHR22600">
    <property type="entry name" value="BETA-HEXOSAMINIDASE"/>
    <property type="match status" value="1"/>
</dbReference>
<dbReference type="Proteomes" id="UP000728185">
    <property type="component" value="Unassembled WGS sequence"/>
</dbReference>
<feature type="transmembrane region" description="Helical" evidence="5">
    <location>
        <begin position="12"/>
        <end position="31"/>
    </location>
</feature>
<evidence type="ECO:0000256" key="4">
    <source>
        <dbReference type="ARBA" id="ARBA00022801"/>
    </source>
</evidence>
<evidence type="ECO:0000256" key="3">
    <source>
        <dbReference type="ARBA" id="ARBA00012663"/>
    </source>
</evidence>
<dbReference type="Pfam" id="PF00728">
    <property type="entry name" value="Glyco_hydro_20"/>
    <property type="match status" value="1"/>
</dbReference>
<organism evidence="7 8">
    <name type="scientific">Fasciolopsis buskii</name>
    <dbReference type="NCBI Taxonomy" id="27845"/>
    <lineage>
        <taxon>Eukaryota</taxon>
        <taxon>Metazoa</taxon>
        <taxon>Spiralia</taxon>
        <taxon>Lophotrochozoa</taxon>
        <taxon>Platyhelminthes</taxon>
        <taxon>Trematoda</taxon>
        <taxon>Digenea</taxon>
        <taxon>Plagiorchiida</taxon>
        <taxon>Echinostomata</taxon>
        <taxon>Echinostomatoidea</taxon>
        <taxon>Fasciolidae</taxon>
        <taxon>Fasciolopsis</taxon>
    </lineage>
</organism>
<dbReference type="GO" id="GO:0005975">
    <property type="term" value="P:carbohydrate metabolic process"/>
    <property type="evidence" value="ECO:0007669"/>
    <property type="project" value="InterPro"/>
</dbReference>
<dbReference type="GO" id="GO:0030203">
    <property type="term" value="P:glycosaminoglycan metabolic process"/>
    <property type="evidence" value="ECO:0007669"/>
    <property type="project" value="TreeGrafter"/>
</dbReference>
<evidence type="ECO:0000259" key="6">
    <source>
        <dbReference type="Pfam" id="PF00728"/>
    </source>
</evidence>
<dbReference type="InterPro" id="IPR017853">
    <property type="entry name" value="GH"/>
</dbReference>